<keyword evidence="1" id="KW-0472">Membrane</keyword>
<dbReference type="RefSeq" id="WP_063095933.1">
    <property type="nucleotide sequence ID" value="NZ_LPXL01000041.1"/>
</dbReference>
<dbReference type="EMBL" id="LPXL01000041">
    <property type="protein sequence ID" value="KZD00865.1"/>
    <property type="molecule type" value="Genomic_DNA"/>
</dbReference>
<organism evidence="2 3">
    <name type="scientific">Thalassospira xiamenensis</name>
    <dbReference type="NCBI Taxonomy" id="220697"/>
    <lineage>
        <taxon>Bacteria</taxon>
        <taxon>Pseudomonadati</taxon>
        <taxon>Pseudomonadota</taxon>
        <taxon>Alphaproteobacteria</taxon>
        <taxon>Rhodospirillales</taxon>
        <taxon>Thalassospiraceae</taxon>
        <taxon>Thalassospira</taxon>
    </lineage>
</organism>
<accession>A0ABR5XZA7</accession>
<name>A0ABR5XZA7_9PROT</name>
<sequence length="373" mass="41601">MVRPVSKRYSLPWEEGESVVPSRIRRFSREKQIQLIAEWFSSLYEDPANETPYDGREGGYQYIHGGPYDAREEIEAEFVDYVDAEIIEAAADFVESNGLLDWAPSSKHPDRIANEREAIASQEPDKVQVINFGDDIRIDQIRSVHRIGYELQDEKHHQSQELEDVTGAPDRTSFIQPDVGAQEIDGAKDLRSGALFKGDSRGTFMAFGKSQERSAYGSFPNLEEIEQRIRNGVTPHFGSDREKELRARLNVHSGALKALLDNHSPKHGGIGHNRPPEILELDGGQTQVLHSAVDLISAEIEKAEPDVREISRATRVLQKIIAYFASKAEMGIDAFINSFSSTLGKYAARAVVGAAALLFVAALNWLNVITLPF</sequence>
<reference evidence="2 3" key="1">
    <citation type="submission" date="2015-12" db="EMBL/GenBank/DDBJ databases">
        <title>Genome sequence of Thalassospira xiamenensis MCCC 1A03005.</title>
        <authorList>
            <person name="Lu L."/>
            <person name="Lai Q."/>
            <person name="Shao Z."/>
            <person name="Qian P."/>
        </authorList>
    </citation>
    <scope>NUCLEOTIDE SEQUENCE [LARGE SCALE GENOMIC DNA]</scope>
    <source>
        <strain evidence="2 3">MCCC 1A03005</strain>
    </source>
</reference>
<evidence type="ECO:0000256" key="1">
    <source>
        <dbReference type="SAM" id="Phobius"/>
    </source>
</evidence>
<comment type="caution">
    <text evidence="2">The sequence shown here is derived from an EMBL/GenBank/DDBJ whole genome shotgun (WGS) entry which is preliminary data.</text>
</comment>
<feature type="transmembrane region" description="Helical" evidence="1">
    <location>
        <begin position="346"/>
        <end position="366"/>
    </location>
</feature>
<keyword evidence="3" id="KW-1185">Reference proteome</keyword>
<evidence type="ECO:0000313" key="2">
    <source>
        <dbReference type="EMBL" id="KZD00865.1"/>
    </source>
</evidence>
<proteinExistence type="predicted"/>
<protein>
    <submittedName>
        <fullName evidence="2">Uncharacterized protein</fullName>
    </submittedName>
</protein>
<evidence type="ECO:0000313" key="3">
    <source>
        <dbReference type="Proteomes" id="UP000076167"/>
    </source>
</evidence>
<dbReference type="Proteomes" id="UP000076167">
    <property type="component" value="Unassembled WGS sequence"/>
</dbReference>
<keyword evidence="1" id="KW-0812">Transmembrane</keyword>
<gene>
    <name evidence="2" type="ORF">AUP40_21325</name>
</gene>
<keyword evidence="1" id="KW-1133">Transmembrane helix</keyword>